<feature type="non-terminal residue" evidence="3">
    <location>
        <position position="401"/>
    </location>
</feature>
<dbReference type="InterPro" id="IPR003597">
    <property type="entry name" value="Ig_C1-set"/>
</dbReference>
<dbReference type="InterPro" id="IPR013783">
    <property type="entry name" value="Ig-like_fold"/>
</dbReference>
<protein>
    <recommendedName>
        <fullName evidence="2">Ig-like domain-containing protein</fullName>
    </recommendedName>
</protein>
<dbReference type="SUPFAM" id="SSF48726">
    <property type="entry name" value="Immunoglobulin"/>
    <property type="match status" value="1"/>
</dbReference>
<dbReference type="Pfam" id="PF07654">
    <property type="entry name" value="C1-set"/>
    <property type="match status" value="1"/>
</dbReference>
<dbReference type="EMBL" id="JAUNZN010000079">
    <property type="protein sequence ID" value="KAK4805505.1"/>
    <property type="molecule type" value="Genomic_DNA"/>
</dbReference>
<dbReference type="PANTHER" id="PTHR19944:SF50">
    <property type="entry name" value="HLA CLASS II HISTOCOMPATIBILITY ANTIGEN, DM ALPHA CHAIN"/>
    <property type="match status" value="1"/>
</dbReference>
<dbReference type="PROSITE" id="PS50835">
    <property type="entry name" value="IG_LIKE"/>
    <property type="match status" value="1"/>
</dbReference>
<dbReference type="InterPro" id="IPR007110">
    <property type="entry name" value="Ig-like_dom"/>
</dbReference>
<evidence type="ECO:0000313" key="4">
    <source>
        <dbReference type="Proteomes" id="UP001333110"/>
    </source>
</evidence>
<name>A0AAN7RJN1_MYCAM</name>
<dbReference type="PANTHER" id="PTHR19944">
    <property type="entry name" value="MHC CLASS II-RELATED"/>
    <property type="match status" value="1"/>
</dbReference>
<dbReference type="Proteomes" id="UP001333110">
    <property type="component" value="Unassembled WGS sequence"/>
</dbReference>
<proteinExistence type="predicted"/>
<organism evidence="3 4">
    <name type="scientific">Mycteria americana</name>
    <name type="common">Wood stork</name>
    <dbReference type="NCBI Taxonomy" id="33587"/>
    <lineage>
        <taxon>Eukaryota</taxon>
        <taxon>Metazoa</taxon>
        <taxon>Chordata</taxon>
        <taxon>Craniata</taxon>
        <taxon>Vertebrata</taxon>
        <taxon>Euteleostomi</taxon>
        <taxon>Archelosauria</taxon>
        <taxon>Archosauria</taxon>
        <taxon>Dinosauria</taxon>
        <taxon>Saurischia</taxon>
        <taxon>Theropoda</taxon>
        <taxon>Coelurosauria</taxon>
        <taxon>Aves</taxon>
        <taxon>Neognathae</taxon>
        <taxon>Neoaves</taxon>
        <taxon>Aequornithes</taxon>
        <taxon>Ciconiiformes</taxon>
        <taxon>Ciconiidae</taxon>
        <taxon>Mycteria</taxon>
    </lineage>
</organism>
<accession>A0AAN7RJN1</accession>
<keyword evidence="4" id="KW-1185">Reference proteome</keyword>
<dbReference type="InterPro" id="IPR050160">
    <property type="entry name" value="MHC/Immunoglobulin"/>
</dbReference>
<keyword evidence="1" id="KW-0812">Transmembrane</keyword>
<keyword evidence="1" id="KW-1133">Transmembrane helix</keyword>
<dbReference type="InterPro" id="IPR036179">
    <property type="entry name" value="Ig-like_dom_sf"/>
</dbReference>
<evidence type="ECO:0000259" key="2">
    <source>
        <dbReference type="PROSITE" id="PS50835"/>
    </source>
</evidence>
<reference evidence="3 4" key="1">
    <citation type="journal article" date="2023" name="J. Hered.">
        <title>Chromosome-level genome of the wood stork (Mycteria americana) provides insight into avian chromosome evolution.</title>
        <authorList>
            <person name="Flamio R. Jr."/>
            <person name="Ramstad K.M."/>
        </authorList>
    </citation>
    <scope>NUCLEOTIDE SEQUENCE [LARGE SCALE GENOMIC DNA]</scope>
    <source>
        <strain evidence="3">JAX WOST 10</strain>
    </source>
</reference>
<feature type="transmembrane region" description="Helical" evidence="1">
    <location>
        <begin position="358"/>
        <end position="378"/>
    </location>
</feature>
<dbReference type="Gene3D" id="2.60.40.10">
    <property type="entry name" value="Immunoglobulins"/>
    <property type="match status" value="1"/>
</dbReference>
<gene>
    <name evidence="3" type="ORF">QYF61_004444</name>
</gene>
<comment type="caution">
    <text evidence="3">The sequence shown here is derived from an EMBL/GenBank/DDBJ whole genome shotgun (WGS) entry which is preliminary data.</text>
</comment>
<dbReference type="SMART" id="SM00407">
    <property type="entry name" value="IGc1"/>
    <property type="match status" value="1"/>
</dbReference>
<feature type="domain" description="Ig-like" evidence="2">
    <location>
        <begin position="250"/>
        <end position="336"/>
    </location>
</feature>
<evidence type="ECO:0000256" key="1">
    <source>
        <dbReference type="SAM" id="Phobius"/>
    </source>
</evidence>
<dbReference type="AlphaFoldDB" id="A0AAN7RJN1"/>
<sequence length="401" mass="44107">MELMDRWMRNWVDGGIQRVVVNCSMSGWRPVMSGVPQESILGPVLFRIFISYRCHHHPFDVVLHNVLLPQLEGVDGWTISNNMCHHRFFDVLLHNVLLSQLGGVDEWTIKWMRNWVDGGIQRVVINGSMSRWRSVMSGVPQGSILGPILFRIFINHIDGGIEGTLSNWAGWGMKGWRVEQDAVDEELDRSRQRALAARKAKRLLGRIRRSVASRWREGMLPLCSEVPSHLNDPLIDSIPPQPFSTAAGVPVADVFPVQPPALGEANTLVCMVGNVFPPAVEISWQLNGVPITQGVTQTHYTPTADLAFIRFSYLPVTPAAGDIYTCIITREGSNASIIAYWVPQNPVPSEVLETALCGAAMALGILLALLGIALILVTRRSAHSTARMPGSPPVGRGGLGV</sequence>
<keyword evidence="1" id="KW-0472">Membrane</keyword>
<evidence type="ECO:0000313" key="3">
    <source>
        <dbReference type="EMBL" id="KAK4805505.1"/>
    </source>
</evidence>